<keyword evidence="4 11" id="KW-0812">Transmembrane</keyword>
<dbReference type="AlphaFoldDB" id="A0A974DDN4"/>
<evidence type="ECO:0000256" key="10">
    <source>
        <dbReference type="ARBA" id="ARBA00023224"/>
    </source>
</evidence>
<dbReference type="CDD" id="cd13954">
    <property type="entry name" value="7tmA_OR"/>
    <property type="match status" value="1"/>
</dbReference>
<evidence type="ECO:0000256" key="8">
    <source>
        <dbReference type="ARBA" id="ARBA00023136"/>
    </source>
</evidence>
<keyword evidence="5" id="KW-0716">Sensory transduction</keyword>
<evidence type="ECO:0000256" key="11">
    <source>
        <dbReference type="SAM" id="Phobius"/>
    </source>
</evidence>
<dbReference type="InterPro" id="IPR000276">
    <property type="entry name" value="GPCR_Rhodpsn"/>
</dbReference>
<dbReference type="PRINTS" id="PR00237">
    <property type="entry name" value="GPCRRHODOPSN"/>
</dbReference>
<keyword evidence="6 11" id="KW-1133">Transmembrane helix</keyword>
<evidence type="ECO:0000256" key="9">
    <source>
        <dbReference type="ARBA" id="ARBA00023170"/>
    </source>
</evidence>
<reference evidence="14" key="1">
    <citation type="journal article" date="2016" name="Nature">
        <title>Genome evolution in the allotetraploid frog Xenopus laevis.</title>
        <authorList>
            <person name="Session A.M."/>
            <person name="Uno Y."/>
            <person name="Kwon T."/>
            <person name="Chapman J.A."/>
            <person name="Toyoda A."/>
            <person name="Takahashi S."/>
            <person name="Fukui A."/>
            <person name="Hikosaka A."/>
            <person name="Suzuki A."/>
            <person name="Kondo M."/>
            <person name="van Heeringen S.J."/>
            <person name="Quigley I."/>
            <person name="Heinz S."/>
            <person name="Ogino H."/>
            <person name="Ochi H."/>
            <person name="Hellsten U."/>
            <person name="Lyons J.B."/>
            <person name="Simakov O."/>
            <person name="Putnam N."/>
            <person name="Stites J."/>
            <person name="Kuroki Y."/>
            <person name="Tanaka T."/>
            <person name="Michiue T."/>
            <person name="Watanabe M."/>
            <person name="Bogdanovic O."/>
            <person name="Lister R."/>
            <person name="Georgiou G."/>
            <person name="Paranjpe S.S."/>
            <person name="van Kruijsbergen I."/>
            <person name="Shu S."/>
            <person name="Carlson J."/>
            <person name="Kinoshita T."/>
            <person name="Ohta Y."/>
            <person name="Mawaribuchi S."/>
            <person name="Jenkins J."/>
            <person name="Grimwood J."/>
            <person name="Schmutz J."/>
            <person name="Mitros T."/>
            <person name="Mozaffari S.V."/>
            <person name="Suzuki Y."/>
            <person name="Haramoto Y."/>
            <person name="Yamamoto T.S."/>
            <person name="Takagi C."/>
            <person name="Heald R."/>
            <person name="Miller K."/>
            <person name="Haudenschild C."/>
            <person name="Kitzman J."/>
            <person name="Nakayama T."/>
            <person name="Izutsu Y."/>
            <person name="Robert J."/>
            <person name="Fortriede J."/>
            <person name="Burns K."/>
            <person name="Lotay V."/>
            <person name="Karimi K."/>
            <person name="Yasuoka Y."/>
            <person name="Dichmann D.S."/>
            <person name="Flajnik M.F."/>
            <person name="Houston D.W."/>
            <person name="Shendure J."/>
            <person name="DuPasquier L."/>
            <person name="Vize P.D."/>
            <person name="Zorn A.M."/>
            <person name="Ito M."/>
            <person name="Marcotte E.M."/>
            <person name="Wallingford J.B."/>
            <person name="Ito Y."/>
            <person name="Asashima M."/>
            <person name="Ueno N."/>
            <person name="Matsuda Y."/>
            <person name="Veenstra G.J."/>
            <person name="Fujiyama A."/>
            <person name="Harland R.M."/>
            <person name="Taira M."/>
            <person name="Rokhsar D.S."/>
        </authorList>
    </citation>
    <scope>NUCLEOTIDE SEQUENCE [LARGE SCALE GENOMIC DNA]</scope>
    <source>
        <strain evidence="14">J</strain>
    </source>
</reference>
<dbReference type="FunFam" id="1.20.1070.10:FF:000015">
    <property type="entry name" value="Olfactory receptor"/>
    <property type="match status" value="1"/>
</dbReference>
<protein>
    <recommendedName>
        <fullName evidence="12">G-protein coupled receptors family 1 profile domain-containing protein</fullName>
    </recommendedName>
</protein>
<keyword evidence="3" id="KW-1003">Cell membrane</keyword>
<comment type="subcellular location">
    <subcellularLocation>
        <location evidence="1">Cell membrane</location>
        <topology evidence="1">Multi-pass membrane protein</topology>
    </subcellularLocation>
</comment>
<evidence type="ECO:0000256" key="7">
    <source>
        <dbReference type="ARBA" id="ARBA00023040"/>
    </source>
</evidence>
<dbReference type="Gene3D" id="1.20.1070.10">
    <property type="entry name" value="Rhodopsin 7-helix transmembrane proteins"/>
    <property type="match status" value="1"/>
</dbReference>
<comment type="similarity">
    <text evidence="2">Belongs to the G-protein coupled receptor 1 family.</text>
</comment>
<dbReference type="Pfam" id="PF13853">
    <property type="entry name" value="7tm_4"/>
    <property type="match status" value="1"/>
</dbReference>
<dbReference type="InterPro" id="IPR050516">
    <property type="entry name" value="Olfactory_GPCR"/>
</dbReference>
<dbReference type="PROSITE" id="PS50262">
    <property type="entry name" value="G_PROTEIN_RECEP_F1_2"/>
    <property type="match status" value="1"/>
</dbReference>
<evidence type="ECO:0000256" key="5">
    <source>
        <dbReference type="ARBA" id="ARBA00022725"/>
    </source>
</evidence>
<dbReference type="FunFam" id="1.10.1220.70:FF:000001">
    <property type="entry name" value="Olfactory receptor"/>
    <property type="match status" value="1"/>
</dbReference>
<name>A0A974DDN4_XENLA</name>
<evidence type="ECO:0000313" key="14">
    <source>
        <dbReference type="Proteomes" id="UP000694892"/>
    </source>
</evidence>
<evidence type="ECO:0000256" key="4">
    <source>
        <dbReference type="ARBA" id="ARBA00022692"/>
    </source>
</evidence>
<dbReference type="GO" id="GO:0004984">
    <property type="term" value="F:olfactory receptor activity"/>
    <property type="evidence" value="ECO:0007669"/>
    <property type="project" value="InterPro"/>
</dbReference>
<evidence type="ECO:0000313" key="13">
    <source>
        <dbReference type="EMBL" id="OCT90104.1"/>
    </source>
</evidence>
<dbReference type="InterPro" id="IPR000725">
    <property type="entry name" value="Olfact_rcpt"/>
</dbReference>
<evidence type="ECO:0000256" key="3">
    <source>
        <dbReference type="ARBA" id="ARBA00022475"/>
    </source>
</evidence>
<dbReference type="InterPro" id="IPR017452">
    <property type="entry name" value="GPCR_Rhodpsn_7TM"/>
</dbReference>
<organism evidence="13 14">
    <name type="scientific">Xenopus laevis</name>
    <name type="common">African clawed frog</name>
    <dbReference type="NCBI Taxonomy" id="8355"/>
    <lineage>
        <taxon>Eukaryota</taxon>
        <taxon>Metazoa</taxon>
        <taxon>Chordata</taxon>
        <taxon>Craniata</taxon>
        <taxon>Vertebrata</taxon>
        <taxon>Euteleostomi</taxon>
        <taxon>Amphibia</taxon>
        <taxon>Batrachia</taxon>
        <taxon>Anura</taxon>
        <taxon>Pipoidea</taxon>
        <taxon>Pipidae</taxon>
        <taxon>Xenopodinae</taxon>
        <taxon>Xenopus</taxon>
        <taxon>Xenopus</taxon>
    </lineage>
</organism>
<feature type="transmembrane region" description="Helical" evidence="11">
    <location>
        <begin position="150"/>
        <end position="170"/>
    </location>
</feature>
<feature type="transmembrane region" description="Helical" evidence="11">
    <location>
        <begin position="82"/>
        <end position="105"/>
    </location>
</feature>
<feature type="transmembrane region" description="Helical" evidence="11">
    <location>
        <begin position="216"/>
        <end position="234"/>
    </location>
</feature>
<keyword evidence="7" id="KW-0297">G-protein coupled receptor</keyword>
<dbReference type="GO" id="GO:0005886">
    <property type="term" value="C:plasma membrane"/>
    <property type="evidence" value="ECO:0007669"/>
    <property type="project" value="UniProtKB-SubCell"/>
</dbReference>
<proteinExistence type="inferred from homology"/>
<feature type="transmembrane region" description="Helical" evidence="11">
    <location>
        <begin position="177"/>
        <end position="196"/>
    </location>
</feature>
<feature type="domain" description="G-protein coupled receptors family 1 profile" evidence="12">
    <location>
        <begin position="1"/>
        <end position="232"/>
    </location>
</feature>
<keyword evidence="9" id="KW-0675">Receptor</keyword>
<dbReference type="EMBL" id="CM004470">
    <property type="protein sequence ID" value="OCT90104.1"/>
    <property type="molecule type" value="Genomic_DNA"/>
</dbReference>
<evidence type="ECO:0000259" key="12">
    <source>
        <dbReference type="PROSITE" id="PS50262"/>
    </source>
</evidence>
<evidence type="ECO:0000256" key="6">
    <source>
        <dbReference type="ARBA" id="ARBA00022989"/>
    </source>
</evidence>
<dbReference type="PANTHER" id="PTHR26452">
    <property type="entry name" value="OLFACTORY RECEPTOR"/>
    <property type="match status" value="1"/>
</dbReference>
<keyword evidence="8 11" id="KW-0472">Membrane</keyword>
<sequence>MYFFLCNLAVLDIFYVSTILPKLLAITITGDKKISFTGCMTQLGCFIWCSTQELFLLAAMACDRYIAICIPLRYSQIMNKGLFIPITTFSGLFCAIYSLLHAVFISQCLFTFYKEINHFYCDVKTLVRLIVSDTRTMEVVIFVDDACVGFFPLLCILMSYIFIISTILKIHSSTTRLKVFSTCSSHLTVVLLSYGISLQVYAMPQSKLSLEKYKNISIFYVAIVPMLNPLVYSLRNKDVLKAIKKLIRVI</sequence>
<dbReference type="Proteomes" id="UP000694892">
    <property type="component" value="Chromosome 3L"/>
</dbReference>
<keyword evidence="5" id="KW-0552">Olfaction</keyword>
<accession>A0A974DDN4</accession>
<gene>
    <name evidence="13" type="ORF">XELAEV_18018720mg</name>
</gene>
<evidence type="ECO:0000256" key="1">
    <source>
        <dbReference type="ARBA" id="ARBA00004651"/>
    </source>
</evidence>
<dbReference type="SUPFAM" id="SSF81321">
    <property type="entry name" value="Family A G protein-coupled receptor-like"/>
    <property type="match status" value="1"/>
</dbReference>
<keyword evidence="10" id="KW-0807">Transducer</keyword>
<evidence type="ECO:0000256" key="2">
    <source>
        <dbReference type="ARBA" id="ARBA00010663"/>
    </source>
</evidence>
<dbReference type="PRINTS" id="PR00245">
    <property type="entry name" value="OLFACTORYR"/>
</dbReference>
<dbReference type="OMA" id="NISIFYV"/>
<dbReference type="GO" id="GO:0004930">
    <property type="term" value="F:G protein-coupled receptor activity"/>
    <property type="evidence" value="ECO:0007669"/>
    <property type="project" value="UniProtKB-KW"/>
</dbReference>